<gene>
    <name evidence="2" type="ORF">K4G66_03835</name>
</gene>
<sequence length="56" mass="6381">MHSGCITPVDRWSMIMVCPLWRKTTSLASNSKPSPHQPPVSRQTQPGFSRNHQSEY</sequence>
<accession>A0AA49JEA6</accession>
<name>A0AA49JEA6_9BACT</name>
<proteinExistence type="predicted"/>
<evidence type="ECO:0000256" key="1">
    <source>
        <dbReference type="SAM" id="MobiDB-lite"/>
    </source>
</evidence>
<feature type="region of interest" description="Disordered" evidence="1">
    <location>
        <begin position="26"/>
        <end position="56"/>
    </location>
</feature>
<evidence type="ECO:0000313" key="2">
    <source>
        <dbReference type="EMBL" id="WKN37838.1"/>
    </source>
</evidence>
<dbReference type="AlphaFoldDB" id="A0AA49JEA6"/>
<reference evidence="2" key="1">
    <citation type="journal article" date="2023" name="Comput. Struct. Biotechnol. J.">
        <title>Discovery of a novel marine Bacteroidetes with a rich repertoire of carbohydrate-active enzymes.</title>
        <authorList>
            <person name="Chen B."/>
            <person name="Liu G."/>
            <person name="Chen Q."/>
            <person name="Wang H."/>
            <person name="Liu L."/>
            <person name="Tang K."/>
        </authorList>
    </citation>
    <scope>NUCLEOTIDE SEQUENCE</scope>
    <source>
        <strain evidence="2">TK19036</strain>
    </source>
</reference>
<organism evidence="2">
    <name type="scientific">Roseihalotalea indica</name>
    <dbReference type="NCBI Taxonomy" id="2867963"/>
    <lineage>
        <taxon>Bacteria</taxon>
        <taxon>Pseudomonadati</taxon>
        <taxon>Bacteroidota</taxon>
        <taxon>Cytophagia</taxon>
        <taxon>Cytophagales</taxon>
        <taxon>Catalimonadaceae</taxon>
        <taxon>Roseihalotalea</taxon>
    </lineage>
</organism>
<protein>
    <submittedName>
        <fullName evidence="2">Uncharacterized protein</fullName>
    </submittedName>
</protein>
<reference evidence="2" key="2">
    <citation type="journal article" date="2024" name="Antonie Van Leeuwenhoek">
        <title>Roseihalotalea indica gen. nov., sp. nov., a halophilic Bacteroidetes from mesopelagic Southwest Indian Ocean with higher carbohydrate metabolic potential.</title>
        <authorList>
            <person name="Chen B."/>
            <person name="Zhang M."/>
            <person name="Lin D."/>
            <person name="Ye J."/>
            <person name="Tang K."/>
        </authorList>
    </citation>
    <scope>NUCLEOTIDE SEQUENCE</scope>
    <source>
        <strain evidence="2">TK19036</strain>
    </source>
</reference>
<dbReference type="EMBL" id="CP120682">
    <property type="protein sequence ID" value="WKN37838.1"/>
    <property type="molecule type" value="Genomic_DNA"/>
</dbReference>